<organism evidence="11 12">
    <name type="scientific">Candidatus Coatesbacteria bacterium 4484_99</name>
    <dbReference type="NCBI Taxonomy" id="1970774"/>
    <lineage>
        <taxon>Bacteria</taxon>
        <taxon>Candidatus Coatesiibacteriota</taxon>
    </lineage>
</organism>
<gene>
    <name evidence="9" type="primary">rplA</name>
    <name evidence="11" type="ORF">B6D57_00040</name>
</gene>
<dbReference type="GO" id="GO:0006412">
    <property type="term" value="P:translation"/>
    <property type="evidence" value="ECO:0007669"/>
    <property type="project" value="UniProtKB-UniRule"/>
</dbReference>
<dbReference type="Gene3D" id="3.30.190.20">
    <property type="match status" value="1"/>
</dbReference>
<keyword evidence="7 9" id="KW-0687">Ribonucleoprotein</keyword>
<dbReference type="NCBIfam" id="TIGR01169">
    <property type="entry name" value="rplA_bact"/>
    <property type="match status" value="1"/>
</dbReference>
<dbReference type="GO" id="GO:0015934">
    <property type="term" value="C:large ribosomal subunit"/>
    <property type="evidence" value="ECO:0007669"/>
    <property type="project" value="InterPro"/>
</dbReference>
<keyword evidence="2 9" id="KW-0678">Repressor</keyword>
<dbReference type="PANTHER" id="PTHR36427:SF3">
    <property type="entry name" value="LARGE RIBOSOMAL SUBUNIT PROTEIN UL1M"/>
    <property type="match status" value="1"/>
</dbReference>
<evidence type="ECO:0000256" key="8">
    <source>
        <dbReference type="ARBA" id="ARBA00035241"/>
    </source>
</evidence>
<dbReference type="AlphaFoldDB" id="A0A1W9S3A9"/>
<comment type="function">
    <text evidence="9">Protein L1 is also a translational repressor protein, it controls the translation of the L11 operon by binding to its mRNA.</text>
</comment>
<evidence type="ECO:0000313" key="11">
    <source>
        <dbReference type="EMBL" id="OQX91348.1"/>
    </source>
</evidence>
<dbReference type="GO" id="GO:0003735">
    <property type="term" value="F:structural constituent of ribosome"/>
    <property type="evidence" value="ECO:0007669"/>
    <property type="project" value="InterPro"/>
</dbReference>
<comment type="subunit">
    <text evidence="9">Part of the 50S ribosomal subunit.</text>
</comment>
<keyword evidence="6 9" id="KW-0689">Ribosomal protein</keyword>
<protein>
    <recommendedName>
        <fullName evidence="8 9">Large ribosomal subunit protein uL1</fullName>
    </recommendedName>
</protein>
<evidence type="ECO:0000256" key="9">
    <source>
        <dbReference type="HAMAP-Rule" id="MF_01318"/>
    </source>
</evidence>
<evidence type="ECO:0000256" key="7">
    <source>
        <dbReference type="ARBA" id="ARBA00023274"/>
    </source>
</evidence>
<dbReference type="InterPro" id="IPR028364">
    <property type="entry name" value="Ribosomal_uL1/biogenesis"/>
</dbReference>
<dbReference type="PIRSF" id="PIRSF002155">
    <property type="entry name" value="Ribosomal_L1"/>
    <property type="match status" value="1"/>
</dbReference>
<dbReference type="GO" id="GO:0000049">
    <property type="term" value="F:tRNA binding"/>
    <property type="evidence" value="ECO:0007669"/>
    <property type="project" value="UniProtKB-KW"/>
</dbReference>
<dbReference type="GO" id="GO:0006417">
    <property type="term" value="P:regulation of translation"/>
    <property type="evidence" value="ECO:0007669"/>
    <property type="project" value="UniProtKB-KW"/>
</dbReference>
<evidence type="ECO:0000256" key="6">
    <source>
        <dbReference type="ARBA" id="ARBA00022980"/>
    </source>
</evidence>
<evidence type="ECO:0000256" key="5">
    <source>
        <dbReference type="ARBA" id="ARBA00022884"/>
    </source>
</evidence>
<dbReference type="InterPro" id="IPR023673">
    <property type="entry name" value="Ribosomal_uL1_CS"/>
</dbReference>
<evidence type="ECO:0000256" key="3">
    <source>
        <dbReference type="ARBA" id="ARBA00022730"/>
    </source>
</evidence>
<keyword evidence="5 9" id="KW-0694">RNA-binding</keyword>
<evidence type="ECO:0000256" key="1">
    <source>
        <dbReference type="ARBA" id="ARBA00010531"/>
    </source>
</evidence>
<dbReference type="GO" id="GO:0019843">
    <property type="term" value="F:rRNA binding"/>
    <property type="evidence" value="ECO:0007669"/>
    <property type="project" value="UniProtKB-UniRule"/>
</dbReference>
<dbReference type="Gene3D" id="3.40.50.790">
    <property type="match status" value="1"/>
</dbReference>
<keyword evidence="9" id="KW-0820">tRNA-binding</keyword>
<dbReference type="InterPro" id="IPR002143">
    <property type="entry name" value="Ribosomal_uL1"/>
</dbReference>
<proteinExistence type="inferred from homology"/>
<comment type="function">
    <text evidence="9">Binds directly to 23S rRNA. The L1 stalk is quite mobile in the ribosome, and is involved in E site tRNA release.</text>
</comment>
<sequence>MVKRGKRYRGVEEKRERGKEYPLDEAVRRLKEMGSAKFVETVEIAVKLGIDPRKSDQMVRGSIVLPHGTGKKMRVLVFAKGEKVREAEEAGADYVGAEELIEKIKGGWLDFDAVVSTPDMMKDVGKLGKILGPRGLMPSPKTGTVTFELEKAIKEILAGKVDYKVDKGSVVHAPVGKIDFSEEQLVENILTFMSSVIKERPASAKGQYVKKVYISSTMGPSIRVSRQDILDRLLHGVPVG</sequence>
<reference evidence="12" key="1">
    <citation type="submission" date="2017-03" db="EMBL/GenBank/DDBJ databases">
        <title>Novel pathways for hydrocarbon cycling and metabolic interdependencies in hydrothermal sediment communities.</title>
        <authorList>
            <person name="Dombrowski N."/>
            <person name="Seitz K."/>
            <person name="Teske A."/>
            <person name="Baker B."/>
        </authorList>
    </citation>
    <scope>NUCLEOTIDE SEQUENCE [LARGE SCALE GENOMIC DNA]</scope>
</reference>
<dbReference type="InterPro" id="IPR005878">
    <property type="entry name" value="Ribosom_uL1_bac-type"/>
</dbReference>
<dbReference type="SUPFAM" id="SSF56808">
    <property type="entry name" value="Ribosomal protein L1"/>
    <property type="match status" value="1"/>
</dbReference>
<keyword evidence="3 9" id="KW-0699">rRNA-binding</keyword>
<dbReference type="InterPro" id="IPR016095">
    <property type="entry name" value="Ribosomal_uL1_3-a/b-sand"/>
</dbReference>
<dbReference type="Pfam" id="PF00687">
    <property type="entry name" value="Ribosomal_L1"/>
    <property type="match status" value="1"/>
</dbReference>
<dbReference type="PROSITE" id="PS01199">
    <property type="entry name" value="RIBOSOMAL_L1"/>
    <property type="match status" value="1"/>
</dbReference>
<name>A0A1W9S3A9_9BACT</name>
<dbReference type="Proteomes" id="UP000192611">
    <property type="component" value="Unassembled WGS sequence"/>
</dbReference>
<evidence type="ECO:0000256" key="2">
    <source>
        <dbReference type="ARBA" id="ARBA00022491"/>
    </source>
</evidence>
<dbReference type="PANTHER" id="PTHR36427">
    <property type="entry name" value="54S RIBOSOMAL PROTEIN L1, MITOCHONDRIAL"/>
    <property type="match status" value="1"/>
</dbReference>
<dbReference type="HAMAP" id="MF_01318_B">
    <property type="entry name" value="Ribosomal_uL1_B"/>
    <property type="match status" value="1"/>
</dbReference>
<evidence type="ECO:0000256" key="4">
    <source>
        <dbReference type="ARBA" id="ARBA00022845"/>
    </source>
</evidence>
<keyword evidence="4 9" id="KW-0810">Translation regulation</keyword>
<evidence type="ECO:0000256" key="10">
    <source>
        <dbReference type="RuleBase" id="RU000659"/>
    </source>
</evidence>
<evidence type="ECO:0000313" key="12">
    <source>
        <dbReference type="Proteomes" id="UP000192611"/>
    </source>
</evidence>
<dbReference type="CDD" id="cd00403">
    <property type="entry name" value="Ribosomal_L1"/>
    <property type="match status" value="1"/>
</dbReference>
<accession>A0A1W9S3A9</accession>
<comment type="caution">
    <text evidence="11">The sequence shown here is derived from an EMBL/GenBank/DDBJ whole genome shotgun (WGS) entry which is preliminary data.</text>
</comment>
<dbReference type="EMBL" id="NATQ01000001">
    <property type="protein sequence ID" value="OQX91348.1"/>
    <property type="molecule type" value="Genomic_DNA"/>
</dbReference>
<dbReference type="FunFam" id="3.40.50.790:FF:000001">
    <property type="entry name" value="50S ribosomal protein L1"/>
    <property type="match status" value="1"/>
</dbReference>
<comment type="similarity">
    <text evidence="1 9 10">Belongs to the universal ribosomal protein uL1 family.</text>
</comment>
<dbReference type="InterPro" id="IPR023674">
    <property type="entry name" value="Ribosomal_uL1-like"/>
</dbReference>